<evidence type="ECO:0000256" key="9">
    <source>
        <dbReference type="SAM" id="Phobius"/>
    </source>
</evidence>
<evidence type="ECO:0000256" key="6">
    <source>
        <dbReference type="ARBA" id="ARBA00022723"/>
    </source>
</evidence>
<evidence type="ECO:0000259" key="10">
    <source>
        <dbReference type="Pfam" id="PF03828"/>
    </source>
</evidence>
<comment type="caution">
    <text evidence="12">The sequence shown here is derived from an EMBL/GenBank/DDBJ whole genome shotgun (WGS) entry which is preliminary data.</text>
</comment>
<comment type="cofactor">
    <cofactor evidence="1">
        <name>Mn(2+)</name>
        <dbReference type="ChEBI" id="CHEBI:29035"/>
    </cofactor>
</comment>
<dbReference type="PANTHER" id="PTHR12271:SF40">
    <property type="entry name" value="POLY(A) RNA POLYMERASE GLD2"/>
    <property type="match status" value="1"/>
</dbReference>
<keyword evidence="7" id="KW-0460">Magnesium</keyword>
<evidence type="ECO:0000256" key="4">
    <source>
        <dbReference type="ARBA" id="ARBA00022490"/>
    </source>
</evidence>
<sequence>MAGSAGPSTTNDTGRVRVFEKIVNNRSLSLQDRTMAGRWGPSTPPNVGRVRVFEESLNDRSCSFQDRTSKENRGPQAFQNVNRVRDPKIILNNSSRSFQDGTWDIDFMEQSTSQPVDRVRVFKRKLSENDRSFNFQNRPPQQNWDENMAETSTNAFGECWRDSVTQRGNPELIPKYISAAIIGNQVDKLSQQIEDYYEFHQQIDEETERKQRVFKIIKDAIKERKVWYPELTTASVTGSSSTQLAAFESDLDLTFATTKPLSVEKKLEILRGLQHVFGRREFDFYNIDVIPSNRVPVLEMKYMEKGRRRPTLNIDITVGNDNASTHTTLINNWTANDPRFIPLAFFSKAWVKHIGANNSRNEGFNSISITFLLGYYLMKEEVLPKEANSNFVSKNNNSLGQLFVGFLQFLHQFDFQTTAISILHGVAFPKKLTGNNNRYEVVILDPSSVGPIEYASNTARCVRSGGLTKLSMALGKLQRLQEDEINFESLFQVPLRPRRIKRVWSRVTTSALLTVVSLLGFLSVTYAEPLGKEQNENGVDIIGLIGMILVVGKLFGFKALKSLIFLFPHFVGGTSLADIPGRALLCSKIKSYWRVPTVSCADIKNTSPGKNVTLDIFDKVRLPYRVSGSYACRKFRDTVELYQNMLGDKFPEERREYLPISSEECRRMRKKKECQVGKLIGNGRVLRTLNVIKAEYPGKWSSWWNGPRNYTTENCELVSTDLFRMGTKSMSSPILDVQHCNYEDGFCNLNDSLLVWQVECRTPGCEPCSYKYGWSWFGKAWKNEFLEESGENSLTWS</sequence>
<comment type="similarity">
    <text evidence="8">Belongs to the DNA polymerase type-B-like family. GLD2 subfamily.</text>
</comment>
<dbReference type="InterPro" id="IPR054708">
    <property type="entry name" value="MTPAP-like_central"/>
</dbReference>
<dbReference type="GO" id="GO:0046872">
    <property type="term" value="F:metal ion binding"/>
    <property type="evidence" value="ECO:0007669"/>
    <property type="project" value="UniProtKB-KW"/>
</dbReference>
<dbReference type="PANTHER" id="PTHR12271">
    <property type="entry name" value="POLY A POLYMERASE CID PAP -RELATED"/>
    <property type="match status" value="1"/>
</dbReference>
<dbReference type="SUPFAM" id="SSF81631">
    <property type="entry name" value="PAP/OAS1 substrate-binding domain"/>
    <property type="match status" value="1"/>
</dbReference>
<comment type="subcellular location">
    <subcellularLocation>
        <location evidence="3">Cytoplasm</location>
    </subcellularLocation>
</comment>
<evidence type="ECO:0000256" key="7">
    <source>
        <dbReference type="ARBA" id="ARBA00022842"/>
    </source>
</evidence>
<keyword evidence="9" id="KW-0812">Transmembrane</keyword>
<evidence type="ECO:0000256" key="8">
    <source>
        <dbReference type="ARBA" id="ARBA00038491"/>
    </source>
</evidence>
<dbReference type="SUPFAM" id="SSF81301">
    <property type="entry name" value="Nucleotidyltransferase"/>
    <property type="match status" value="1"/>
</dbReference>
<accession>A0A6V7XZP6</accession>
<evidence type="ECO:0000259" key="11">
    <source>
        <dbReference type="Pfam" id="PF22600"/>
    </source>
</evidence>
<evidence type="ECO:0000256" key="1">
    <source>
        <dbReference type="ARBA" id="ARBA00001936"/>
    </source>
</evidence>
<dbReference type="Gene3D" id="3.30.460.10">
    <property type="entry name" value="Beta Polymerase, domain 2"/>
    <property type="match status" value="1"/>
</dbReference>
<evidence type="ECO:0000256" key="2">
    <source>
        <dbReference type="ARBA" id="ARBA00001946"/>
    </source>
</evidence>
<evidence type="ECO:0000256" key="3">
    <source>
        <dbReference type="ARBA" id="ARBA00004496"/>
    </source>
</evidence>
<comment type="cofactor">
    <cofactor evidence="2">
        <name>Mg(2+)</name>
        <dbReference type="ChEBI" id="CHEBI:18420"/>
    </cofactor>
</comment>
<keyword evidence="4" id="KW-0963">Cytoplasm</keyword>
<dbReference type="InterPro" id="IPR002058">
    <property type="entry name" value="PAP_assoc"/>
</dbReference>
<organism evidence="12 13">
    <name type="scientific">Meloidogyne enterolobii</name>
    <name type="common">Root-knot nematode worm</name>
    <name type="synonym">Meloidogyne mayaguensis</name>
    <dbReference type="NCBI Taxonomy" id="390850"/>
    <lineage>
        <taxon>Eukaryota</taxon>
        <taxon>Metazoa</taxon>
        <taxon>Ecdysozoa</taxon>
        <taxon>Nematoda</taxon>
        <taxon>Chromadorea</taxon>
        <taxon>Rhabditida</taxon>
        <taxon>Tylenchina</taxon>
        <taxon>Tylenchomorpha</taxon>
        <taxon>Tylenchoidea</taxon>
        <taxon>Meloidogynidae</taxon>
        <taxon>Meloidogyninae</taxon>
        <taxon>Meloidogyne</taxon>
    </lineage>
</organism>
<evidence type="ECO:0000313" key="12">
    <source>
        <dbReference type="EMBL" id="CAD2204721.1"/>
    </source>
</evidence>
<feature type="domain" description="PAP-associated" evidence="10">
    <location>
        <begin position="398"/>
        <end position="447"/>
    </location>
</feature>
<dbReference type="AlphaFoldDB" id="A0A6V7XZP6"/>
<keyword evidence="9" id="KW-1133">Transmembrane helix</keyword>
<feature type="transmembrane region" description="Helical" evidence="9">
    <location>
        <begin position="503"/>
        <end position="526"/>
    </location>
</feature>
<dbReference type="GO" id="GO:1990817">
    <property type="term" value="F:poly(A) RNA polymerase activity"/>
    <property type="evidence" value="ECO:0007669"/>
    <property type="project" value="UniProtKB-ARBA"/>
</dbReference>
<dbReference type="EMBL" id="CAJEWN010002655">
    <property type="protein sequence ID" value="CAD2204721.1"/>
    <property type="molecule type" value="Genomic_DNA"/>
</dbReference>
<keyword evidence="9" id="KW-0472">Membrane</keyword>
<evidence type="ECO:0000313" key="13">
    <source>
        <dbReference type="Proteomes" id="UP000580250"/>
    </source>
</evidence>
<keyword evidence="5" id="KW-0808">Transferase</keyword>
<dbReference type="Pfam" id="PF22600">
    <property type="entry name" value="MTPAP-like_central"/>
    <property type="match status" value="1"/>
</dbReference>
<name>A0A6V7XZP6_MELEN</name>
<proteinExistence type="inferred from homology"/>
<dbReference type="OrthoDB" id="434989at2759"/>
<evidence type="ECO:0000256" key="5">
    <source>
        <dbReference type="ARBA" id="ARBA00022679"/>
    </source>
</evidence>
<feature type="domain" description="Poly(A) RNA polymerase mitochondrial-like central palm" evidence="11">
    <location>
        <begin position="189"/>
        <end position="333"/>
    </location>
</feature>
<dbReference type="Pfam" id="PF03828">
    <property type="entry name" value="PAP_assoc"/>
    <property type="match status" value="1"/>
</dbReference>
<dbReference type="Gene3D" id="1.10.1410.10">
    <property type="match status" value="1"/>
</dbReference>
<reference evidence="12 13" key="1">
    <citation type="submission" date="2020-08" db="EMBL/GenBank/DDBJ databases">
        <authorList>
            <person name="Koutsovoulos G."/>
            <person name="Danchin GJ E."/>
        </authorList>
    </citation>
    <scope>NUCLEOTIDE SEQUENCE [LARGE SCALE GENOMIC DNA]</scope>
</reference>
<gene>
    <name evidence="12" type="ORF">MENT_LOCUS58474</name>
</gene>
<protein>
    <submittedName>
        <fullName evidence="12">Uncharacterized protein</fullName>
    </submittedName>
</protein>
<keyword evidence="6" id="KW-0479">Metal-binding</keyword>
<dbReference type="GO" id="GO:0031123">
    <property type="term" value="P:RNA 3'-end processing"/>
    <property type="evidence" value="ECO:0007669"/>
    <property type="project" value="TreeGrafter"/>
</dbReference>
<dbReference type="Proteomes" id="UP000580250">
    <property type="component" value="Unassembled WGS sequence"/>
</dbReference>
<feature type="transmembrane region" description="Helical" evidence="9">
    <location>
        <begin position="538"/>
        <end position="557"/>
    </location>
</feature>
<dbReference type="InterPro" id="IPR043519">
    <property type="entry name" value="NT_sf"/>
</dbReference>
<dbReference type="GO" id="GO:0005737">
    <property type="term" value="C:cytoplasm"/>
    <property type="evidence" value="ECO:0007669"/>
    <property type="project" value="UniProtKB-SubCell"/>
</dbReference>